<evidence type="ECO:0000259" key="7">
    <source>
        <dbReference type="Pfam" id="PF04239"/>
    </source>
</evidence>
<name>A0A502FW42_9PROT</name>
<keyword evidence="5" id="KW-1133">Transmembrane helix</keyword>
<gene>
    <name evidence="8" type="ORF">EAH89_15695</name>
</gene>
<dbReference type="InterPro" id="IPR007353">
    <property type="entry name" value="DUF421"/>
</dbReference>
<comment type="similarity">
    <text evidence="2">Belongs to the UPF0702 family.</text>
</comment>
<dbReference type="Proteomes" id="UP000317078">
    <property type="component" value="Unassembled WGS sequence"/>
</dbReference>
<dbReference type="Pfam" id="PF04239">
    <property type="entry name" value="DUF421"/>
    <property type="match status" value="1"/>
</dbReference>
<sequence length="163" mass="17194">MSLTDLFGPTGQVTWWQECARALVVFAYGLALVRIAGRRVFGKWSALDIIVSVIVGSNLSRALTGSAPLGGTLAATTLLMAVHWVLANVAARSAWFSGLVEGTPIELARDGRAKAPALLRESISHSDLQEALRQSGVEDVADTRLIVLEPSGKITVLKGGQGS</sequence>
<proteinExistence type="inferred from homology"/>
<evidence type="ECO:0000313" key="8">
    <source>
        <dbReference type="EMBL" id="TPG53649.1"/>
    </source>
</evidence>
<keyword evidence="4" id="KW-0812">Transmembrane</keyword>
<dbReference type="AlphaFoldDB" id="A0A502FW42"/>
<evidence type="ECO:0000256" key="1">
    <source>
        <dbReference type="ARBA" id="ARBA00004651"/>
    </source>
</evidence>
<dbReference type="GO" id="GO:0005886">
    <property type="term" value="C:plasma membrane"/>
    <property type="evidence" value="ECO:0007669"/>
    <property type="project" value="UniProtKB-SubCell"/>
</dbReference>
<comment type="caution">
    <text evidence="8">The sequence shown here is derived from an EMBL/GenBank/DDBJ whole genome shotgun (WGS) entry which is preliminary data.</text>
</comment>
<evidence type="ECO:0000256" key="2">
    <source>
        <dbReference type="ARBA" id="ARBA00006448"/>
    </source>
</evidence>
<dbReference type="PANTHER" id="PTHR34582">
    <property type="entry name" value="UPF0702 TRANSMEMBRANE PROTEIN YCAP"/>
    <property type="match status" value="1"/>
</dbReference>
<evidence type="ECO:0000256" key="6">
    <source>
        <dbReference type="ARBA" id="ARBA00023136"/>
    </source>
</evidence>
<accession>A0A502FW42</accession>
<protein>
    <submittedName>
        <fullName evidence="8">DUF421 domain-containing protein</fullName>
    </submittedName>
</protein>
<keyword evidence="6" id="KW-0472">Membrane</keyword>
<evidence type="ECO:0000256" key="4">
    <source>
        <dbReference type="ARBA" id="ARBA00022692"/>
    </source>
</evidence>
<comment type="subcellular location">
    <subcellularLocation>
        <location evidence="1">Cell membrane</location>
        <topology evidence="1">Multi-pass membrane protein</topology>
    </subcellularLocation>
</comment>
<organism evidence="8 9">
    <name type="scientific">Muricoccus nepalensis</name>
    <dbReference type="NCBI Taxonomy" id="1854500"/>
    <lineage>
        <taxon>Bacteria</taxon>
        <taxon>Pseudomonadati</taxon>
        <taxon>Pseudomonadota</taxon>
        <taxon>Alphaproteobacteria</taxon>
        <taxon>Acetobacterales</taxon>
        <taxon>Roseomonadaceae</taxon>
        <taxon>Muricoccus</taxon>
    </lineage>
</organism>
<evidence type="ECO:0000256" key="5">
    <source>
        <dbReference type="ARBA" id="ARBA00022989"/>
    </source>
</evidence>
<feature type="domain" description="YetF C-terminal" evidence="7">
    <location>
        <begin position="93"/>
        <end position="160"/>
    </location>
</feature>
<keyword evidence="9" id="KW-1185">Reference proteome</keyword>
<evidence type="ECO:0000313" key="9">
    <source>
        <dbReference type="Proteomes" id="UP000317078"/>
    </source>
</evidence>
<dbReference type="Gene3D" id="3.30.240.20">
    <property type="entry name" value="bsu07140 like domains"/>
    <property type="match status" value="1"/>
</dbReference>
<reference evidence="8 9" key="1">
    <citation type="journal article" date="2019" name="Environ. Microbiol.">
        <title>Species interactions and distinct microbial communities in high Arctic permafrost affected cryosols are associated with the CH4 and CO2 gas fluxes.</title>
        <authorList>
            <person name="Altshuler I."/>
            <person name="Hamel J."/>
            <person name="Turney S."/>
            <person name="Magnuson E."/>
            <person name="Levesque R."/>
            <person name="Greer C."/>
            <person name="Whyte L.G."/>
        </authorList>
    </citation>
    <scope>NUCLEOTIDE SEQUENCE [LARGE SCALE GENOMIC DNA]</scope>
    <source>
        <strain evidence="8 9">S9.3B</strain>
    </source>
</reference>
<dbReference type="EMBL" id="RCZP01000015">
    <property type="protein sequence ID" value="TPG53649.1"/>
    <property type="molecule type" value="Genomic_DNA"/>
</dbReference>
<dbReference type="InterPro" id="IPR023090">
    <property type="entry name" value="UPF0702_alpha/beta_dom_sf"/>
</dbReference>
<dbReference type="RefSeq" id="WP_140884651.1">
    <property type="nucleotide sequence ID" value="NZ_RCZP01000015.1"/>
</dbReference>
<dbReference type="OrthoDB" id="9793799at2"/>
<keyword evidence="3" id="KW-1003">Cell membrane</keyword>
<dbReference type="PANTHER" id="PTHR34582:SF6">
    <property type="entry name" value="UPF0702 TRANSMEMBRANE PROTEIN YCAP"/>
    <property type="match status" value="1"/>
</dbReference>
<evidence type="ECO:0000256" key="3">
    <source>
        <dbReference type="ARBA" id="ARBA00022475"/>
    </source>
</evidence>